<proteinExistence type="predicted"/>
<dbReference type="GO" id="GO:0003677">
    <property type="term" value="F:DNA binding"/>
    <property type="evidence" value="ECO:0007669"/>
    <property type="project" value="InterPro"/>
</dbReference>
<dbReference type="InterPro" id="IPR010982">
    <property type="entry name" value="Lambda_DNA-bd_dom_sf"/>
</dbReference>
<dbReference type="CDD" id="cd00093">
    <property type="entry name" value="HTH_XRE"/>
    <property type="match status" value="1"/>
</dbReference>
<gene>
    <name evidence="3" type="ORF">CP982_14370</name>
    <name evidence="2" type="ORF">FHS40_002288</name>
</gene>
<dbReference type="Proteomes" id="UP000549009">
    <property type="component" value="Unassembled WGS sequence"/>
</dbReference>
<dbReference type="EMBL" id="JACHJD010000003">
    <property type="protein sequence ID" value="MBB5103235.1"/>
    <property type="molecule type" value="Genomic_DNA"/>
</dbReference>
<evidence type="ECO:0000313" key="5">
    <source>
        <dbReference type="Proteomes" id="UP000549009"/>
    </source>
</evidence>
<feature type="domain" description="HTH cro/C1-type" evidence="1">
    <location>
        <begin position="28"/>
        <end position="82"/>
    </location>
</feature>
<dbReference type="AlphaFoldDB" id="A0A5P2X7S0"/>
<dbReference type="EMBL" id="CP023690">
    <property type="protein sequence ID" value="QEV59774.1"/>
    <property type="molecule type" value="Genomic_DNA"/>
</dbReference>
<dbReference type="InterPro" id="IPR011990">
    <property type="entry name" value="TPR-like_helical_dom_sf"/>
</dbReference>
<protein>
    <submittedName>
        <fullName evidence="2">Transcriptional regulator with XRE-family HTH domain</fullName>
    </submittedName>
    <submittedName>
        <fullName evidence="3">XRE family transcriptional regulator</fullName>
    </submittedName>
</protein>
<reference evidence="2 5" key="2">
    <citation type="submission" date="2020-08" db="EMBL/GenBank/DDBJ databases">
        <title>Genomic Encyclopedia of Type Strains, Phase III (KMG-III): the genomes of soil and plant-associated and newly described type strains.</title>
        <authorList>
            <person name="Whitman W."/>
        </authorList>
    </citation>
    <scope>NUCLEOTIDE SEQUENCE [LARGE SCALE GENOMIC DNA]</scope>
    <source>
        <strain evidence="2 5">CECT 3146</strain>
    </source>
</reference>
<dbReference type="PROSITE" id="PS50943">
    <property type="entry name" value="HTH_CROC1"/>
    <property type="match status" value="1"/>
</dbReference>
<dbReference type="Proteomes" id="UP000326505">
    <property type="component" value="Chromosome"/>
</dbReference>
<name>A0A5P2X7S0_STRST</name>
<dbReference type="Gene3D" id="1.25.40.10">
    <property type="entry name" value="Tetratricopeptide repeat domain"/>
    <property type="match status" value="1"/>
</dbReference>
<evidence type="ECO:0000313" key="3">
    <source>
        <dbReference type="EMBL" id="QEV59774.1"/>
    </source>
</evidence>
<evidence type="ECO:0000313" key="2">
    <source>
        <dbReference type="EMBL" id="MBB5103235.1"/>
    </source>
</evidence>
<keyword evidence="5" id="KW-1185">Reference proteome</keyword>
<organism evidence="3 4">
    <name type="scientific">Streptomyces spectabilis</name>
    <dbReference type="NCBI Taxonomy" id="68270"/>
    <lineage>
        <taxon>Bacteria</taxon>
        <taxon>Bacillati</taxon>
        <taxon>Actinomycetota</taxon>
        <taxon>Actinomycetes</taxon>
        <taxon>Kitasatosporales</taxon>
        <taxon>Streptomycetaceae</taxon>
        <taxon>Streptomyces</taxon>
    </lineage>
</organism>
<dbReference type="SMART" id="SM00530">
    <property type="entry name" value="HTH_XRE"/>
    <property type="match status" value="1"/>
</dbReference>
<dbReference type="InterPro" id="IPR001387">
    <property type="entry name" value="Cro/C1-type_HTH"/>
</dbReference>
<dbReference type="KEGG" id="sspb:CP982_14370"/>
<dbReference type="RefSeq" id="WP_150510890.1">
    <property type="nucleotide sequence ID" value="NZ_BMSQ01000004.1"/>
</dbReference>
<accession>A0A5P2X7S0</accession>
<reference evidence="3 4" key="1">
    <citation type="submission" date="2017-09" db="EMBL/GenBank/DDBJ databases">
        <authorList>
            <person name="Lee N."/>
            <person name="Cho B.-K."/>
        </authorList>
    </citation>
    <scope>NUCLEOTIDE SEQUENCE [LARGE SCALE GENOMIC DNA]</scope>
    <source>
        <strain evidence="3 4">ATCC 27465</strain>
    </source>
</reference>
<dbReference type="Pfam" id="PF01381">
    <property type="entry name" value="HTH_3"/>
    <property type="match status" value="1"/>
</dbReference>
<dbReference type="Gene3D" id="1.10.260.40">
    <property type="entry name" value="lambda repressor-like DNA-binding domains"/>
    <property type="match status" value="1"/>
</dbReference>
<dbReference type="OrthoDB" id="3865941at2"/>
<evidence type="ECO:0000259" key="1">
    <source>
        <dbReference type="PROSITE" id="PS50943"/>
    </source>
</evidence>
<sequence length="435" mass="46487">MAATGTDPLWNSALVRTLVARCDPGGLIRLGRAHRGWRQSDLGARIGCSASTVSRIEQRGRRTDLTVLRRAAREVGIPTHVLAASLGLSASPATRVARDRPRCAEEADPMRRRTLLAAAGFVGPAALLSSLDDALAVTPDPTGSPVPLDARLAAARATFDAGRHTAFLQSLPGLLGDLHQDVRTRGTDHAHARLSACYGLATAALIKIGRYPQARLTADRAISHAELSGSPLAAAAAARELSIVLRHQDQSPAAQRLVHQALRGVERTGLRTDAQTSAYAQMFCTTAYTAARADDRDQALVMITEARRAARSLPDESPAERLFPLTPAAVDLYAVGVHWALGDAGTALDVGRGLHPGHFRTPERKARLHTDLGRAWWQWGKPEQTATELLSAARVSPGEVRDRLAIRTIISDLRTKHPRTPGVRELAAAAGLTAT</sequence>
<dbReference type="SUPFAM" id="SSF47413">
    <property type="entry name" value="lambda repressor-like DNA-binding domains"/>
    <property type="match status" value="1"/>
</dbReference>
<evidence type="ECO:0000313" key="4">
    <source>
        <dbReference type="Proteomes" id="UP000326505"/>
    </source>
</evidence>